<accession>B1ZQE6</accession>
<reference evidence="4 5" key="1">
    <citation type="journal article" date="2011" name="J. Bacteriol.">
        <title>Genome sequence of the verrucomicrobium Opitutus terrae PB90-1, an abundant inhabitant of rice paddy soil ecosystems.</title>
        <authorList>
            <person name="van Passel M.W."/>
            <person name="Kant R."/>
            <person name="Palva A."/>
            <person name="Copeland A."/>
            <person name="Lucas S."/>
            <person name="Lapidus A."/>
            <person name="Glavina del Rio T."/>
            <person name="Pitluck S."/>
            <person name="Goltsman E."/>
            <person name="Clum A."/>
            <person name="Sun H."/>
            <person name="Schmutz J."/>
            <person name="Larimer F.W."/>
            <person name="Land M.L."/>
            <person name="Hauser L."/>
            <person name="Kyrpides N."/>
            <person name="Mikhailova N."/>
            <person name="Richardson P.P."/>
            <person name="Janssen P.H."/>
            <person name="de Vos W.M."/>
            <person name="Smidt H."/>
        </authorList>
    </citation>
    <scope>NUCLEOTIDE SEQUENCE [LARGE SCALE GENOMIC DNA]</scope>
    <source>
        <strain evidence="5">DSM 11246 / JCM 15787 / PB90-1</strain>
    </source>
</reference>
<dbReference type="InterPro" id="IPR036380">
    <property type="entry name" value="Isochorismatase-like_sf"/>
</dbReference>
<dbReference type="AlphaFoldDB" id="B1ZQE6"/>
<evidence type="ECO:0000256" key="1">
    <source>
        <dbReference type="ARBA" id="ARBA00022801"/>
    </source>
</evidence>
<proteinExistence type="predicted"/>
<evidence type="ECO:0000313" key="5">
    <source>
        <dbReference type="Proteomes" id="UP000007013"/>
    </source>
</evidence>
<dbReference type="InterPro" id="IPR000868">
    <property type="entry name" value="Isochorismatase-like_dom"/>
</dbReference>
<dbReference type="RefSeq" id="WP_012373164.1">
    <property type="nucleotide sequence ID" value="NC_010571.1"/>
</dbReference>
<feature type="domain" description="Isochorismatase-like" evidence="3">
    <location>
        <begin position="46"/>
        <end position="217"/>
    </location>
</feature>
<feature type="chain" id="PRO_5002771977" evidence="2">
    <location>
        <begin position="22"/>
        <end position="223"/>
    </location>
</feature>
<keyword evidence="2" id="KW-0732">Signal</keyword>
<organism evidence="4 5">
    <name type="scientific">Opitutus terrae (strain DSM 11246 / JCM 15787 / PB90-1)</name>
    <dbReference type="NCBI Taxonomy" id="452637"/>
    <lineage>
        <taxon>Bacteria</taxon>
        <taxon>Pseudomonadati</taxon>
        <taxon>Verrucomicrobiota</taxon>
        <taxon>Opitutia</taxon>
        <taxon>Opitutales</taxon>
        <taxon>Opitutaceae</taxon>
        <taxon>Opitutus</taxon>
    </lineage>
</organism>
<dbReference type="Pfam" id="PF00857">
    <property type="entry name" value="Isochorismatase"/>
    <property type="match status" value="1"/>
</dbReference>
<protein>
    <submittedName>
        <fullName evidence="4">Isochorismatase hydrolase</fullName>
    </submittedName>
</protein>
<keyword evidence="5" id="KW-1185">Reference proteome</keyword>
<dbReference type="Gene3D" id="3.40.50.850">
    <property type="entry name" value="Isochorismatase-like"/>
    <property type="match status" value="1"/>
</dbReference>
<dbReference type="Proteomes" id="UP000007013">
    <property type="component" value="Chromosome"/>
</dbReference>
<evidence type="ECO:0000256" key="2">
    <source>
        <dbReference type="SAM" id="SignalP"/>
    </source>
</evidence>
<dbReference type="CDD" id="cd01014">
    <property type="entry name" value="nicotinamidase_related"/>
    <property type="match status" value="1"/>
</dbReference>
<evidence type="ECO:0000313" key="4">
    <source>
        <dbReference type="EMBL" id="ACB73626.1"/>
    </source>
</evidence>
<dbReference type="KEGG" id="ote:Oter_0336"/>
<dbReference type="PANTHER" id="PTHR43540:SF15">
    <property type="entry name" value="BLR5631 PROTEIN"/>
    <property type="match status" value="1"/>
</dbReference>
<dbReference type="SUPFAM" id="SSF52499">
    <property type="entry name" value="Isochorismatase-like hydrolases"/>
    <property type="match status" value="1"/>
</dbReference>
<dbReference type="eggNOG" id="COG1335">
    <property type="taxonomic scope" value="Bacteria"/>
</dbReference>
<dbReference type="HOGENOM" id="CLU_068979_5_1_0"/>
<sequence length="223" mass="23070">MKPILSALFATTLVPPGPAAATPIAPPTLLQLAGVRAAPGRLAESVVILIDLQRDYTAAGKLPLAGIAPALRETARLLERARAAGVPIIHIRQVSPRGRGLFETGTPGAEFASEVTPLAGEHVIEKRLPNAFAGTTLADTLAQLGRKELILAGAMTHMCVSATARSALDHGYHATVVADACATRDLPATDGGVIAAADVHRVALAELADRFATVVHTVENLPD</sequence>
<dbReference type="STRING" id="452637.Oter_0336"/>
<dbReference type="GO" id="GO:0016787">
    <property type="term" value="F:hydrolase activity"/>
    <property type="evidence" value="ECO:0007669"/>
    <property type="project" value="UniProtKB-KW"/>
</dbReference>
<dbReference type="EMBL" id="CP001032">
    <property type="protein sequence ID" value="ACB73626.1"/>
    <property type="molecule type" value="Genomic_DNA"/>
</dbReference>
<dbReference type="InterPro" id="IPR050272">
    <property type="entry name" value="Isochorismatase-like_hydrls"/>
</dbReference>
<feature type="signal peptide" evidence="2">
    <location>
        <begin position="1"/>
        <end position="21"/>
    </location>
</feature>
<name>B1ZQE6_OPITP</name>
<dbReference type="PANTHER" id="PTHR43540">
    <property type="entry name" value="PEROXYUREIDOACRYLATE/UREIDOACRYLATE AMIDOHYDROLASE-RELATED"/>
    <property type="match status" value="1"/>
</dbReference>
<gene>
    <name evidence="4" type="ordered locus">Oter_0336</name>
</gene>
<keyword evidence="1 4" id="KW-0378">Hydrolase</keyword>
<evidence type="ECO:0000259" key="3">
    <source>
        <dbReference type="Pfam" id="PF00857"/>
    </source>
</evidence>